<gene>
    <name evidence="4" type="ORF">EIP91_011400</name>
</gene>
<feature type="compositionally biased region" description="Low complexity" evidence="1">
    <location>
        <begin position="475"/>
        <end position="484"/>
    </location>
</feature>
<feature type="compositionally biased region" description="Low complexity" evidence="1">
    <location>
        <begin position="435"/>
        <end position="451"/>
    </location>
</feature>
<feature type="non-terminal residue" evidence="4">
    <location>
        <position position="1"/>
    </location>
</feature>
<organism evidence="4 5">
    <name type="scientific">Steccherinum ochraceum</name>
    <dbReference type="NCBI Taxonomy" id="92696"/>
    <lineage>
        <taxon>Eukaryota</taxon>
        <taxon>Fungi</taxon>
        <taxon>Dikarya</taxon>
        <taxon>Basidiomycota</taxon>
        <taxon>Agaricomycotina</taxon>
        <taxon>Agaricomycetes</taxon>
        <taxon>Polyporales</taxon>
        <taxon>Steccherinaceae</taxon>
        <taxon>Steccherinum</taxon>
    </lineage>
</organism>
<dbReference type="SUPFAM" id="SSF101447">
    <property type="entry name" value="Formin homology 2 domain (FH2 domain)"/>
    <property type="match status" value="1"/>
</dbReference>
<dbReference type="AlphaFoldDB" id="A0A4R0QZR9"/>
<dbReference type="PROSITE" id="PS51444">
    <property type="entry name" value="FH2"/>
    <property type="match status" value="1"/>
</dbReference>
<dbReference type="EMBL" id="RWJN01000730">
    <property type="protein sequence ID" value="TCD59821.1"/>
    <property type="molecule type" value="Genomic_DNA"/>
</dbReference>
<dbReference type="OrthoDB" id="1104827at2759"/>
<name>A0A4R0QZR9_9APHY</name>
<dbReference type="InterPro" id="IPR042201">
    <property type="entry name" value="FH2_Formin_sf"/>
</dbReference>
<dbReference type="SMART" id="SM00498">
    <property type="entry name" value="FH2"/>
    <property type="match status" value="1"/>
</dbReference>
<comment type="caution">
    <text evidence="4">The sequence shown here is derived from an EMBL/GenBank/DDBJ whole genome shotgun (WGS) entry which is preliminary data.</text>
</comment>
<protein>
    <recommendedName>
        <fullName evidence="6">FH2 domain-containing protein</fullName>
    </recommendedName>
</protein>
<evidence type="ECO:0008006" key="6">
    <source>
        <dbReference type="Google" id="ProtNLM"/>
    </source>
</evidence>
<dbReference type="InterPro" id="IPR015425">
    <property type="entry name" value="FH2_Formin"/>
</dbReference>
<keyword evidence="5" id="KW-1185">Reference proteome</keyword>
<evidence type="ECO:0000259" key="3">
    <source>
        <dbReference type="PROSITE" id="PS51444"/>
    </source>
</evidence>
<sequence length="551" mass="62292">LPQQQVGKTVFNDDEPTKEQEWVKKLQMENVWMEMEEDFKAKQLVINLMAKQKRADLKSVLDPQTKKRVEILMQTVKRLQPEEIALKIKHFDQEVCTELFLSELRPVLPNPEQVGKLNVYRNAEPEELAGLHPSDRLMVQLIKIDRLGPRIEGMLYRRKFDDNWSLLDDSARKLSVAGKALLQATQFKELLSLILLIGNYMNGTGVKGGAFGFRVSSINKMVDTKSSNSMTLLHFLERTVSKHFPSMETFLDELQAPAEAYRVNLLDVRKTLTEMREGLKRIRHELSENFSEVEQNDRYGIQMWNFVGKATAKLEDLVDDVSIAGSTFDEVVKYYGEDEKNMTSSEFYGIFKTFVTSYKKCKNDNQSLAEERAVMEKRKQAAEEARANRQKALENSTSQDAEDTSALDNLLEQLRSGSAVGRRARRARPSTSTQSGSLTVVTDVTGDSSTGNDPGDLARDMLARLKSDGFNALMPASPTSATAPRRSRRREEFKGIAEELEQSPMLKLGDSLQFGDEEESDGHSSETQGETASEVKKIDEDVPVVVTEEIR</sequence>
<dbReference type="PROSITE" id="PS51231">
    <property type="entry name" value="DAD"/>
    <property type="match status" value="1"/>
</dbReference>
<feature type="domain" description="FH2" evidence="3">
    <location>
        <begin position="1"/>
        <end position="384"/>
    </location>
</feature>
<dbReference type="PANTHER" id="PTHR45725">
    <property type="entry name" value="FORMIN HOMOLOGY 2 FAMILY MEMBER"/>
    <property type="match status" value="1"/>
</dbReference>
<evidence type="ECO:0000313" key="4">
    <source>
        <dbReference type="EMBL" id="TCD59821.1"/>
    </source>
</evidence>
<dbReference type="Gene3D" id="1.20.58.2220">
    <property type="entry name" value="Formin, FH2 domain"/>
    <property type="match status" value="1"/>
</dbReference>
<evidence type="ECO:0000313" key="5">
    <source>
        <dbReference type="Proteomes" id="UP000292702"/>
    </source>
</evidence>
<dbReference type="Pfam" id="PF02181">
    <property type="entry name" value="FH2"/>
    <property type="match status" value="1"/>
</dbReference>
<accession>A0A4R0QZR9</accession>
<evidence type="ECO:0000256" key="1">
    <source>
        <dbReference type="SAM" id="MobiDB-lite"/>
    </source>
</evidence>
<dbReference type="PANTHER" id="PTHR45725:SF1">
    <property type="entry name" value="DISHEVELLED ASSOCIATED ACTIVATOR OF MORPHOGENESIS, ISOFORM D"/>
    <property type="match status" value="1"/>
</dbReference>
<feature type="domain" description="DAD" evidence="2">
    <location>
        <begin position="400"/>
        <end position="429"/>
    </location>
</feature>
<feature type="region of interest" description="Disordered" evidence="1">
    <location>
        <begin position="380"/>
        <end position="551"/>
    </location>
</feature>
<dbReference type="InterPro" id="IPR051425">
    <property type="entry name" value="Formin_Homology"/>
</dbReference>
<proteinExistence type="predicted"/>
<dbReference type="Proteomes" id="UP000292702">
    <property type="component" value="Unassembled WGS sequence"/>
</dbReference>
<dbReference type="InterPro" id="IPR014767">
    <property type="entry name" value="DAD_dom"/>
</dbReference>
<reference evidence="4 5" key="1">
    <citation type="submission" date="2018-11" db="EMBL/GenBank/DDBJ databases">
        <title>Genome assembly of Steccherinum ochraceum LE-BIN_3174, the white-rot fungus of the Steccherinaceae family (The Residual Polyporoid clade, Polyporales, Basidiomycota).</title>
        <authorList>
            <person name="Fedorova T.V."/>
            <person name="Glazunova O.A."/>
            <person name="Landesman E.O."/>
            <person name="Moiseenko K.V."/>
            <person name="Psurtseva N.V."/>
            <person name="Savinova O.S."/>
            <person name="Shakhova N.V."/>
            <person name="Tyazhelova T.V."/>
            <person name="Vasina D.V."/>
        </authorList>
    </citation>
    <scope>NUCLEOTIDE SEQUENCE [LARGE SCALE GENOMIC DNA]</scope>
    <source>
        <strain evidence="4 5">LE-BIN_3174</strain>
    </source>
</reference>
<evidence type="ECO:0000259" key="2">
    <source>
        <dbReference type="PROSITE" id="PS51231"/>
    </source>
</evidence>
<feature type="compositionally biased region" description="Basic and acidic residues" evidence="1">
    <location>
        <begin position="456"/>
        <end position="467"/>
    </location>
</feature>
<dbReference type="STRING" id="92696.A0A4R0QZR9"/>